<dbReference type="RefSeq" id="WP_015708525.1">
    <property type="nucleotide sequence ID" value="NC_015578.1"/>
</dbReference>
<dbReference type="HOGENOM" id="CLU_167621_0_0_12"/>
<protein>
    <recommendedName>
        <fullName evidence="3">Phasin family protein</fullName>
    </recommendedName>
</protein>
<sequence length="127" mass="13977">MTFGDRMKELFEQGAHASKDFALKAGEVAQDLGGKGLQASKEFASKAGAKAQEMGEIGVLKFEIKQYEWQAQKLIGRLGTEAYKRLSEEDAETLSREDTAIKAILAEIASVKAAIEKRENEIQNRKG</sequence>
<dbReference type="AlphaFoldDB" id="F5YNU6"/>
<evidence type="ECO:0008006" key="3">
    <source>
        <dbReference type="Google" id="ProtNLM"/>
    </source>
</evidence>
<keyword evidence="2" id="KW-1185">Reference proteome</keyword>
<accession>F5YNU6</accession>
<reference evidence="1 2" key="2">
    <citation type="journal article" date="2011" name="ISME J.">
        <title>RNA-seq reveals cooperative metabolic interactions between two termite-gut spirochete species in co-culture.</title>
        <authorList>
            <person name="Rosenthal A.Z."/>
            <person name="Matson E.G."/>
            <person name="Eldar A."/>
            <person name="Leadbetter J.R."/>
        </authorList>
    </citation>
    <scope>NUCLEOTIDE SEQUENCE [LARGE SCALE GENOMIC DNA]</scope>
    <source>
        <strain evidence="2">ATCC BAA-887 / DSM 12427 / ZAS-2</strain>
    </source>
</reference>
<evidence type="ECO:0000313" key="2">
    <source>
        <dbReference type="Proteomes" id="UP000009223"/>
    </source>
</evidence>
<gene>
    <name evidence="1" type="ordered locus">TREPR_1591</name>
</gene>
<organism evidence="1 2">
    <name type="scientific">Treponema primitia (strain ATCC BAA-887 / DSM 12427 / ZAS-2)</name>
    <dbReference type="NCBI Taxonomy" id="545694"/>
    <lineage>
        <taxon>Bacteria</taxon>
        <taxon>Pseudomonadati</taxon>
        <taxon>Spirochaetota</taxon>
        <taxon>Spirochaetia</taxon>
        <taxon>Spirochaetales</taxon>
        <taxon>Treponemataceae</taxon>
        <taxon>Treponema</taxon>
    </lineage>
</organism>
<dbReference type="Proteomes" id="UP000009223">
    <property type="component" value="Chromosome"/>
</dbReference>
<dbReference type="KEGG" id="tpi:TREPR_1591"/>
<evidence type="ECO:0000313" key="1">
    <source>
        <dbReference type="EMBL" id="AEF85866.1"/>
    </source>
</evidence>
<name>F5YNU6_TREPZ</name>
<dbReference type="OrthoDB" id="362803at2"/>
<dbReference type="STRING" id="545694.TREPR_1591"/>
<proteinExistence type="predicted"/>
<dbReference type="EMBL" id="CP001843">
    <property type="protein sequence ID" value="AEF85866.1"/>
    <property type="molecule type" value="Genomic_DNA"/>
</dbReference>
<reference evidence="2" key="1">
    <citation type="submission" date="2009-12" db="EMBL/GenBank/DDBJ databases">
        <title>Complete sequence of Treponema primitia strain ZAS-2.</title>
        <authorList>
            <person name="Tetu S.G."/>
            <person name="Matson E."/>
            <person name="Ren Q."/>
            <person name="Seshadri R."/>
            <person name="Elbourne L."/>
            <person name="Hassan K.A."/>
            <person name="Durkin A."/>
            <person name="Radune D."/>
            <person name="Mohamoud Y."/>
            <person name="Shay R."/>
            <person name="Jin S."/>
            <person name="Zhang X."/>
            <person name="Lucey K."/>
            <person name="Ballor N.R."/>
            <person name="Ottesen E."/>
            <person name="Rosenthal R."/>
            <person name="Allen A."/>
            <person name="Leadbetter J.R."/>
            <person name="Paulsen I.T."/>
        </authorList>
    </citation>
    <scope>NUCLEOTIDE SEQUENCE [LARGE SCALE GENOMIC DNA]</scope>
    <source>
        <strain evidence="2">ATCC BAA-887 / DSM 12427 / ZAS-2</strain>
    </source>
</reference>